<dbReference type="GO" id="GO:0008270">
    <property type="term" value="F:zinc ion binding"/>
    <property type="evidence" value="ECO:0007669"/>
    <property type="project" value="InterPro"/>
</dbReference>
<evidence type="ECO:0000256" key="1">
    <source>
        <dbReference type="SAM" id="MobiDB-lite"/>
    </source>
</evidence>
<dbReference type="PANTHER" id="PTHR47481">
    <property type="match status" value="1"/>
</dbReference>
<dbReference type="SUPFAM" id="SSF57756">
    <property type="entry name" value="Retrovirus zinc finger-like domains"/>
    <property type="match status" value="1"/>
</dbReference>
<dbReference type="Proteomes" id="UP000075243">
    <property type="component" value="Unassembled WGS sequence"/>
</dbReference>
<dbReference type="EMBL" id="KQ483513">
    <property type="protein sequence ID" value="KYP47923.1"/>
    <property type="molecule type" value="Genomic_DNA"/>
</dbReference>
<reference evidence="2" key="1">
    <citation type="journal article" date="2012" name="Nat. Biotechnol.">
        <title>Draft genome sequence of pigeonpea (Cajanus cajan), an orphan legume crop of resource-poor farmers.</title>
        <authorList>
            <person name="Varshney R.K."/>
            <person name="Chen W."/>
            <person name="Li Y."/>
            <person name="Bharti A.K."/>
            <person name="Saxena R.K."/>
            <person name="Schlueter J.A."/>
            <person name="Donoghue M.T."/>
            <person name="Azam S."/>
            <person name="Fan G."/>
            <person name="Whaley A.M."/>
            <person name="Farmer A.D."/>
            <person name="Sheridan J."/>
            <person name="Iwata A."/>
            <person name="Tuteja R."/>
            <person name="Penmetsa R.V."/>
            <person name="Wu W."/>
            <person name="Upadhyaya H.D."/>
            <person name="Yang S.P."/>
            <person name="Shah T."/>
            <person name="Saxena K.B."/>
            <person name="Michael T."/>
            <person name="McCombie W.R."/>
            <person name="Yang B."/>
            <person name="Zhang G."/>
            <person name="Yang H."/>
            <person name="Wang J."/>
            <person name="Spillane C."/>
            <person name="Cook D.R."/>
            <person name="May G.D."/>
            <person name="Xu X."/>
            <person name="Jackson S.A."/>
        </authorList>
    </citation>
    <scope>NUCLEOTIDE SEQUENCE [LARGE SCALE GENOMIC DNA]</scope>
</reference>
<dbReference type="InterPro" id="IPR036875">
    <property type="entry name" value="Znf_CCHC_sf"/>
</dbReference>
<feature type="region of interest" description="Disordered" evidence="1">
    <location>
        <begin position="157"/>
        <end position="177"/>
    </location>
</feature>
<evidence type="ECO:0000313" key="3">
    <source>
        <dbReference type="Proteomes" id="UP000075243"/>
    </source>
</evidence>
<dbReference type="GO" id="GO:0003676">
    <property type="term" value="F:nucleic acid binding"/>
    <property type="evidence" value="ECO:0007669"/>
    <property type="project" value="InterPro"/>
</dbReference>
<dbReference type="OMA" id="CWHRFDP"/>
<dbReference type="AlphaFoldDB" id="A0A151RZD3"/>
<sequence>MSPILHVRMVGCNHAHQIWKSLHTYFESQTRAKVCQLKTQLKGIRKTDSLNNYLLSIKKIVDTLASVGSPSNPSEHISIILDGLSSEYNPLVTSIISRTDPYIVTEIETLLATLESRLERQKKEESDSFAMQSLQANMAQFQNRFGKNQEFRFYSKNPQNFRGRSDHRGRGKGFGRNNGRGYHKVQCQVCQKPGHTALQCYHKFNLNF</sequence>
<organism evidence="2 3">
    <name type="scientific">Cajanus cajan</name>
    <name type="common">Pigeon pea</name>
    <name type="synonym">Cajanus indicus</name>
    <dbReference type="NCBI Taxonomy" id="3821"/>
    <lineage>
        <taxon>Eukaryota</taxon>
        <taxon>Viridiplantae</taxon>
        <taxon>Streptophyta</taxon>
        <taxon>Embryophyta</taxon>
        <taxon>Tracheophyta</taxon>
        <taxon>Spermatophyta</taxon>
        <taxon>Magnoliopsida</taxon>
        <taxon>eudicotyledons</taxon>
        <taxon>Gunneridae</taxon>
        <taxon>Pentapetalae</taxon>
        <taxon>rosids</taxon>
        <taxon>fabids</taxon>
        <taxon>Fabales</taxon>
        <taxon>Fabaceae</taxon>
        <taxon>Papilionoideae</taxon>
        <taxon>50 kb inversion clade</taxon>
        <taxon>NPAAA clade</taxon>
        <taxon>indigoferoid/millettioid clade</taxon>
        <taxon>Phaseoleae</taxon>
        <taxon>Cajanus</taxon>
    </lineage>
</organism>
<gene>
    <name evidence="2" type="ORF">KK1_030410</name>
</gene>
<protein>
    <recommendedName>
        <fullName evidence="4">Retrovirus-related Pol polyprotein from transposon TNT 1-94</fullName>
    </recommendedName>
</protein>
<accession>A0A151RZD3</accession>
<dbReference type="Gramene" id="C.cajan_27627.t">
    <property type="protein sequence ID" value="C.cajan_27627.t.cds1"/>
    <property type="gene ID" value="C.cajan_27627"/>
</dbReference>
<dbReference type="PANTHER" id="PTHR47481:SF31">
    <property type="entry name" value="OS01G0873500 PROTEIN"/>
    <property type="match status" value="1"/>
</dbReference>
<evidence type="ECO:0000313" key="2">
    <source>
        <dbReference type="EMBL" id="KYP47923.1"/>
    </source>
</evidence>
<name>A0A151RZD3_CAJCA</name>
<evidence type="ECO:0008006" key="4">
    <source>
        <dbReference type="Google" id="ProtNLM"/>
    </source>
</evidence>
<dbReference type="Pfam" id="PF14223">
    <property type="entry name" value="Retrotran_gag_2"/>
    <property type="match status" value="1"/>
</dbReference>
<keyword evidence="3" id="KW-1185">Reference proteome</keyword>
<proteinExistence type="predicted"/>